<reference evidence="1 2" key="1">
    <citation type="submission" date="2018-08" db="EMBL/GenBank/DDBJ databases">
        <title>Genome and evolution of the arbuscular mycorrhizal fungus Diversispora epigaea (formerly Glomus versiforme) and its bacterial endosymbionts.</title>
        <authorList>
            <person name="Sun X."/>
            <person name="Fei Z."/>
            <person name="Harrison M."/>
        </authorList>
    </citation>
    <scope>NUCLEOTIDE SEQUENCE [LARGE SCALE GENOMIC DNA]</scope>
    <source>
        <strain evidence="1 2">IT104</strain>
    </source>
</reference>
<dbReference type="EMBL" id="PQFF01000164">
    <property type="protein sequence ID" value="RHZ77633.1"/>
    <property type="molecule type" value="Genomic_DNA"/>
</dbReference>
<accession>A0A397IXN2</accession>
<evidence type="ECO:0000313" key="2">
    <source>
        <dbReference type="Proteomes" id="UP000266861"/>
    </source>
</evidence>
<name>A0A397IXN2_9GLOM</name>
<proteinExistence type="predicted"/>
<gene>
    <name evidence="1" type="ORF">Glove_174g125</name>
</gene>
<evidence type="ECO:0000313" key="1">
    <source>
        <dbReference type="EMBL" id="RHZ77633.1"/>
    </source>
</evidence>
<sequence length="259" mass="29409">MSTLLYFPDQLADEDKLPYLIGLKKTIKEYNNFLERQESSGYKYQRKNNGDVYIIDMNNEEHDSVVGLLLRYFNAPNNNVILNPPIEVSGNRFHFSPSLTSELIAPDVLSKVHARIICEVGNCQSTPDWTAKCQLLMNQGAEYQEWEFGTHWRRSNVPTTCNVPNLPSFRIDIPIAQVFWDLPIPVGEDEYVPHVPSAITAKSEEAPKDSPTPKNNANTEVFQLEALSLNYLRSQNISAIPDDDSIPKLQPCNKPILNF</sequence>
<protein>
    <submittedName>
        <fullName evidence="1">Uncharacterized protein</fullName>
    </submittedName>
</protein>
<dbReference type="OrthoDB" id="2333333at2759"/>
<dbReference type="AlphaFoldDB" id="A0A397IXN2"/>
<comment type="caution">
    <text evidence="1">The sequence shown here is derived from an EMBL/GenBank/DDBJ whole genome shotgun (WGS) entry which is preliminary data.</text>
</comment>
<dbReference type="Proteomes" id="UP000266861">
    <property type="component" value="Unassembled WGS sequence"/>
</dbReference>
<organism evidence="1 2">
    <name type="scientific">Diversispora epigaea</name>
    <dbReference type="NCBI Taxonomy" id="1348612"/>
    <lineage>
        <taxon>Eukaryota</taxon>
        <taxon>Fungi</taxon>
        <taxon>Fungi incertae sedis</taxon>
        <taxon>Mucoromycota</taxon>
        <taxon>Glomeromycotina</taxon>
        <taxon>Glomeromycetes</taxon>
        <taxon>Diversisporales</taxon>
        <taxon>Diversisporaceae</taxon>
        <taxon>Diversispora</taxon>
    </lineage>
</organism>
<keyword evidence="2" id="KW-1185">Reference proteome</keyword>